<dbReference type="AlphaFoldDB" id="A0AAD3CRY6"/>
<sequence length="130" mass="14116">MKLSLFALFAILFTSVNGFATPKNTLMTRTAAPQIASTTSLDMGRQWNFNEGRGPFGLKKNAEIWNGRAAQMCFTIVLLQELISGQGVIQGIQEGNPFNLAMGGITFASLAGLTVFLAIKGKDDYIPKRK</sequence>
<dbReference type="EMBL" id="BLLK01000045">
    <property type="protein sequence ID" value="GFH51007.1"/>
    <property type="molecule type" value="Genomic_DNA"/>
</dbReference>
<evidence type="ECO:0000256" key="2">
    <source>
        <dbReference type="SAM" id="SignalP"/>
    </source>
</evidence>
<keyword evidence="4" id="KW-1185">Reference proteome</keyword>
<keyword evidence="2" id="KW-0732">Signal</keyword>
<keyword evidence="1" id="KW-0812">Transmembrane</keyword>
<keyword evidence="1" id="KW-1133">Transmembrane helix</keyword>
<protein>
    <submittedName>
        <fullName evidence="3">Stress enhanced protein</fullName>
    </submittedName>
</protein>
<accession>A0AAD3CRY6</accession>
<proteinExistence type="predicted"/>
<dbReference type="Proteomes" id="UP001054902">
    <property type="component" value="Unassembled WGS sequence"/>
</dbReference>
<feature type="transmembrane region" description="Helical" evidence="1">
    <location>
        <begin position="100"/>
        <end position="119"/>
    </location>
</feature>
<feature type="chain" id="PRO_5042040982" evidence="2">
    <location>
        <begin position="19"/>
        <end position="130"/>
    </location>
</feature>
<name>A0AAD3CRY6_9STRA</name>
<dbReference type="Gene3D" id="1.10.3460.10">
    <property type="entry name" value="Chlorophyll a/b binding protein domain"/>
    <property type="match status" value="1"/>
</dbReference>
<reference evidence="3 4" key="1">
    <citation type="journal article" date="2021" name="Sci. Rep.">
        <title>The genome of the diatom Chaetoceros tenuissimus carries an ancient integrated fragment of an extant virus.</title>
        <authorList>
            <person name="Hongo Y."/>
            <person name="Kimura K."/>
            <person name="Takaki Y."/>
            <person name="Yoshida Y."/>
            <person name="Baba S."/>
            <person name="Kobayashi G."/>
            <person name="Nagasaki K."/>
            <person name="Hano T."/>
            <person name="Tomaru Y."/>
        </authorList>
    </citation>
    <scope>NUCLEOTIDE SEQUENCE [LARGE SCALE GENOMIC DNA]</scope>
    <source>
        <strain evidence="3 4">NIES-3715</strain>
    </source>
</reference>
<evidence type="ECO:0000313" key="3">
    <source>
        <dbReference type="EMBL" id="GFH51007.1"/>
    </source>
</evidence>
<organism evidence="3 4">
    <name type="scientific">Chaetoceros tenuissimus</name>
    <dbReference type="NCBI Taxonomy" id="426638"/>
    <lineage>
        <taxon>Eukaryota</taxon>
        <taxon>Sar</taxon>
        <taxon>Stramenopiles</taxon>
        <taxon>Ochrophyta</taxon>
        <taxon>Bacillariophyta</taxon>
        <taxon>Coscinodiscophyceae</taxon>
        <taxon>Chaetocerotophycidae</taxon>
        <taxon>Chaetocerotales</taxon>
        <taxon>Chaetocerotaceae</taxon>
        <taxon>Chaetoceros</taxon>
    </lineage>
</organism>
<evidence type="ECO:0000256" key="1">
    <source>
        <dbReference type="SAM" id="Phobius"/>
    </source>
</evidence>
<feature type="signal peptide" evidence="2">
    <location>
        <begin position="1"/>
        <end position="18"/>
    </location>
</feature>
<evidence type="ECO:0000313" key="4">
    <source>
        <dbReference type="Proteomes" id="UP001054902"/>
    </source>
</evidence>
<gene>
    <name evidence="3" type="ORF">CTEN210_07483</name>
</gene>
<dbReference type="SUPFAM" id="SSF103511">
    <property type="entry name" value="Chlorophyll a-b binding protein"/>
    <property type="match status" value="1"/>
</dbReference>
<keyword evidence="1" id="KW-0472">Membrane</keyword>
<comment type="caution">
    <text evidence="3">The sequence shown here is derived from an EMBL/GenBank/DDBJ whole genome shotgun (WGS) entry which is preliminary data.</text>
</comment>